<reference evidence="3 4" key="1">
    <citation type="submission" date="2014-04" db="EMBL/GenBank/DDBJ databases">
        <authorList>
            <consortium name="International Citrus Genome Consortium"/>
            <person name="Gmitter F."/>
            <person name="Chen C."/>
            <person name="Farmerie W."/>
            <person name="Harkins T."/>
            <person name="Desany B."/>
            <person name="Mohiuddin M."/>
            <person name="Kodira C."/>
            <person name="Borodovsky M."/>
            <person name="Lomsadze A."/>
            <person name="Burns P."/>
            <person name="Jenkins J."/>
            <person name="Prochnik S."/>
            <person name="Shu S."/>
            <person name="Chapman J."/>
            <person name="Pitluck S."/>
            <person name="Schmutz J."/>
            <person name="Rokhsar D."/>
        </authorList>
    </citation>
    <scope>NUCLEOTIDE SEQUENCE</scope>
</reference>
<accession>A0A067DGE6</accession>
<evidence type="ECO:0000313" key="3">
    <source>
        <dbReference type="EMBL" id="KDO38097.1"/>
    </source>
</evidence>
<dbReference type="SUPFAM" id="SSF53474">
    <property type="entry name" value="alpha/beta-Hydrolases"/>
    <property type="match status" value="1"/>
</dbReference>
<evidence type="ECO:0000259" key="2">
    <source>
        <dbReference type="Pfam" id="PF07859"/>
    </source>
</evidence>
<dbReference type="Proteomes" id="UP000027120">
    <property type="component" value="Unassembled WGS sequence"/>
</dbReference>
<dbReference type="Pfam" id="PF07859">
    <property type="entry name" value="Abhydrolase_3"/>
    <property type="match status" value="1"/>
</dbReference>
<dbReference type="eggNOG" id="KOG1515">
    <property type="taxonomic scope" value="Eukaryota"/>
</dbReference>
<dbReference type="InterPro" id="IPR013094">
    <property type="entry name" value="AB_hydrolase_3"/>
</dbReference>
<dbReference type="AlphaFoldDB" id="A0A067DGE6"/>
<dbReference type="STRING" id="2711.A0A067DGE6"/>
<dbReference type="InterPro" id="IPR029058">
    <property type="entry name" value="AB_hydrolase_fold"/>
</dbReference>
<dbReference type="PaxDb" id="2711-XP_006494929.1"/>
<protein>
    <recommendedName>
        <fullName evidence="2">Alpha/beta hydrolase fold-3 domain-containing protein</fullName>
    </recommendedName>
</protein>
<dbReference type="InterPro" id="IPR050466">
    <property type="entry name" value="Carboxylest/Gibb_receptor"/>
</dbReference>
<proteinExistence type="inferred from homology"/>
<evidence type="ECO:0000256" key="1">
    <source>
        <dbReference type="ARBA" id="ARBA00010515"/>
    </source>
</evidence>
<feature type="domain" description="Alpha/beta hydrolase fold-3" evidence="2">
    <location>
        <begin position="80"/>
        <end position="298"/>
    </location>
</feature>
<keyword evidence="4" id="KW-1185">Reference proteome</keyword>
<dbReference type="EMBL" id="KK788748">
    <property type="protein sequence ID" value="KDO38097.1"/>
    <property type="molecule type" value="Genomic_DNA"/>
</dbReference>
<sequence>MDSSNSKPAAEVAQDVSPMFKIYEDGRVERLVGNEIVPPSFDPKTSVDSKDIVYSPENNLSARLYIPKNTNNQNHKLPLVVYIYGGGFCIYSAFHPTYHNYVNTLVSEAKVIAVSVDHRRAPENPVPCAHEDSWAALKWVASHADGQGPEDWLNYYANFERVFIYGDSAGGNIAHHMVMKLPREILNGFNVVGIVLAHTYFWGEEPVGDETVDAETRASIEKMWRAACPGTSGCDDPLINPFVGSSLANLGCKRVQVHVAEKDLMRDRGWFYYEKLKESGWGGEAEIIESKGEPHIFYLLSPTCDSAMAMRKKIASFFNEI</sequence>
<dbReference type="SMR" id="A0A067DGE6"/>
<evidence type="ECO:0000313" key="4">
    <source>
        <dbReference type="Proteomes" id="UP000027120"/>
    </source>
</evidence>
<organism evidence="3 4">
    <name type="scientific">Citrus sinensis</name>
    <name type="common">Sweet orange</name>
    <name type="synonym">Citrus aurantium var. sinensis</name>
    <dbReference type="NCBI Taxonomy" id="2711"/>
    <lineage>
        <taxon>Eukaryota</taxon>
        <taxon>Viridiplantae</taxon>
        <taxon>Streptophyta</taxon>
        <taxon>Embryophyta</taxon>
        <taxon>Tracheophyta</taxon>
        <taxon>Spermatophyta</taxon>
        <taxon>Magnoliopsida</taxon>
        <taxon>eudicotyledons</taxon>
        <taxon>Gunneridae</taxon>
        <taxon>Pentapetalae</taxon>
        <taxon>rosids</taxon>
        <taxon>malvids</taxon>
        <taxon>Sapindales</taxon>
        <taxon>Rutaceae</taxon>
        <taxon>Aurantioideae</taxon>
        <taxon>Citrus</taxon>
    </lineage>
</organism>
<comment type="similarity">
    <text evidence="1">Belongs to the 'GDXG' lipolytic enzyme family.</text>
</comment>
<dbReference type="PANTHER" id="PTHR23024">
    <property type="entry name" value="ARYLACETAMIDE DEACETYLASE"/>
    <property type="match status" value="1"/>
</dbReference>
<dbReference type="GO" id="GO:0016787">
    <property type="term" value="F:hydrolase activity"/>
    <property type="evidence" value="ECO:0007669"/>
    <property type="project" value="InterPro"/>
</dbReference>
<dbReference type="Gene3D" id="3.40.50.1820">
    <property type="entry name" value="alpha/beta hydrolase"/>
    <property type="match status" value="1"/>
</dbReference>
<name>A0A067DGE6_CITSI</name>
<dbReference type="PANTHER" id="PTHR23024:SF467">
    <property type="entry name" value="CARBOXYLESTERASE 12-RELATED"/>
    <property type="match status" value="1"/>
</dbReference>
<gene>
    <name evidence="3" type="ORF">CISIN_1g043287mg</name>
</gene>